<accession>A0A7R8WUP1</accession>
<sequence>DGDVKKALALIAKADVLVEGFRPGVTERLGLGPDVCHAENPALVYARMTGWGQNGPLSKAAGHDINYIALAGALDAIGTKSSGPVPPLNLVGDFGGGGMLVAYGICAALLPAKISGKGSVIDAAMLDGAALLMAMPFGLKAQGLWPSGRGNNLLDGGAPFYGTYKTSDEKWVAVGAIEEPFWQALIQALELDAEVLKHRMDRTYWPQITALIGEKIASETLGHWEARFEDFDACFAPVLSMDQVADHPHSAERRVFQLVDGVTQPAPAPRFNGMVPDVAPTDVTAVGYQSVLSGWS</sequence>
<comment type="similarity">
    <text evidence="1">Belongs to the CoA-transferase III family.</text>
</comment>
<dbReference type="SUPFAM" id="SSF89796">
    <property type="entry name" value="CoA-transferase family III (CaiB/BaiF)"/>
    <property type="match status" value="1"/>
</dbReference>
<dbReference type="Pfam" id="PF02515">
    <property type="entry name" value="CoA_transf_3"/>
    <property type="match status" value="1"/>
</dbReference>
<dbReference type="Gene3D" id="3.40.50.10540">
    <property type="entry name" value="Crotonobetainyl-coa:carnitine coa-transferase, domain 1"/>
    <property type="match status" value="1"/>
</dbReference>
<organism evidence="2">
    <name type="scientific">Cyprideis torosa</name>
    <dbReference type="NCBI Taxonomy" id="163714"/>
    <lineage>
        <taxon>Eukaryota</taxon>
        <taxon>Metazoa</taxon>
        <taxon>Ecdysozoa</taxon>
        <taxon>Arthropoda</taxon>
        <taxon>Crustacea</taxon>
        <taxon>Oligostraca</taxon>
        <taxon>Ostracoda</taxon>
        <taxon>Podocopa</taxon>
        <taxon>Podocopida</taxon>
        <taxon>Cytherocopina</taxon>
        <taxon>Cytheroidea</taxon>
        <taxon>Cytherideidae</taxon>
        <taxon>Cyprideis</taxon>
    </lineage>
</organism>
<dbReference type="Gene3D" id="3.30.1540.10">
    <property type="entry name" value="formyl-coa transferase, domain 3"/>
    <property type="match status" value="1"/>
</dbReference>
<name>A0A7R8WUP1_9CRUS</name>
<dbReference type="InterPro" id="IPR023606">
    <property type="entry name" value="CoA-Trfase_III_dom_1_sf"/>
</dbReference>
<evidence type="ECO:0000313" key="2">
    <source>
        <dbReference type="EMBL" id="CAD7238507.1"/>
    </source>
</evidence>
<dbReference type="OrthoDB" id="16747at2759"/>
<dbReference type="InterPro" id="IPR050509">
    <property type="entry name" value="CoA-transferase_III"/>
</dbReference>
<feature type="non-terminal residue" evidence="2">
    <location>
        <position position="1"/>
    </location>
</feature>
<dbReference type="GO" id="GO:0003824">
    <property type="term" value="F:catalytic activity"/>
    <property type="evidence" value="ECO:0007669"/>
    <property type="project" value="InterPro"/>
</dbReference>
<dbReference type="AlphaFoldDB" id="A0A7R8WUP1"/>
<dbReference type="InterPro" id="IPR044855">
    <property type="entry name" value="CoA-Trfase_III_dom3_sf"/>
</dbReference>
<proteinExistence type="inferred from homology"/>
<dbReference type="PANTHER" id="PTHR48228">
    <property type="entry name" value="SUCCINYL-COA--D-CITRAMALATE COA-TRANSFERASE"/>
    <property type="match status" value="1"/>
</dbReference>
<dbReference type="PANTHER" id="PTHR48228:SF5">
    <property type="entry name" value="ALPHA-METHYLACYL-COA RACEMASE"/>
    <property type="match status" value="1"/>
</dbReference>
<reference evidence="2" key="1">
    <citation type="submission" date="2020-11" db="EMBL/GenBank/DDBJ databases">
        <authorList>
            <person name="Tran Van P."/>
        </authorList>
    </citation>
    <scope>NUCLEOTIDE SEQUENCE</scope>
</reference>
<gene>
    <name evidence="2" type="ORF">CTOB1V02_LOCUS16322</name>
</gene>
<dbReference type="InterPro" id="IPR003673">
    <property type="entry name" value="CoA-Trfase_fam_III"/>
</dbReference>
<protein>
    <submittedName>
        <fullName evidence="2">Uncharacterized protein</fullName>
    </submittedName>
</protein>
<dbReference type="EMBL" id="OB702743">
    <property type="protein sequence ID" value="CAD7238507.1"/>
    <property type="molecule type" value="Genomic_DNA"/>
</dbReference>
<evidence type="ECO:0000256" key="1">
    <source>
        <dbReference type="ARBA" id="ARBA00008383"/>
    </source>
</evidence>